<dbReference type="InterPro" id="IPR036770">
    <property type="entry name" value="Ankyrin_rpt-contain_sf"/>
</dbReference>
<feature type="non-terminal residue" evidence="4">
    <location>
        <position position="1"/>
    </location>
</feature>
<sequence>DSGRVEILLRTNPVILSALIGRNCDMQHRCPIHATVLEGHVNVMEKLLRHTDATNDARRVLENTMHCTIGHPWPPLLMATMKENLPMVQLLLRMGASVEVAMEHGVQAVHLAAMNDSQQVLAALIEAGADVNCADRDGRQPLHYISDSQDRPDVILYLAMRGATTTETHLSKRPTPLDLARNNNFAGNVEVLSALTDEPSEALKVAVREGSTSAVRTLKARGSARKGCPIDWATFLCKFVQGFYFTLPRDGTREEKILRLLLEHIDILCCTENQDEPTVLKSVFGPRGGLNEIWASLMLRSNTRIVEATTPLE</sequence>
<dbReference type="PROSITE" id="PS50297">
    <property type="entry name" value="ANK_REP_REGION"/>
    <property type="match status" value="1"/>
</dbReference>
<dbReference type="PANTHER" id="PTHR24198">
    <property type="entry name" value="ANKYRIN REPEAT AND PROTEIN KINASE DOMAIN-CONTAINING PROTEIN"/>
    <property type="match status" value="1"/>
</dbReference>
<dbReference type="SMART" id="SM00248">
    <property type="entry name" value="ANK"/>
    <property type="match status" value="5"/>
</dbReference>
<keyword evidence="5" id="KW-1185">Reference proteome</keyword>
<dbReference type="Proteomes" id="UP000664203">
    <property type="component" value="Unassembled WGS sequence"/>
</dbReference>
<reference evidence="4" key="1">
    <citation type="submission" date="2021-03" db="EMBL/GenBank/DDBJ databases">
        <authorList>
            <person name="Tagirdzhanova G."/>
        </authorList>
    </citation>
    <scope>NUCLEOTIDE SEQUENCE</scope>
</reference>
<dbReference type="Gene3D" id="1.25.40.20">
    <property type="entry name" value="Ankyrin repeat-containing domain"/>
    <property type="match status" value="1"/>
</dbReference>
<feature type="repeat" description="ANK" evidence="3">
    <location>
        <begin position="104"/>
        <end position="136"/>
    </location>
</feature>
<dbReference type="InterPro" id="IPR002110">
    <property type="entry name" value="Ankyrin_rpt"/>
</dbReference>
<keyword evidence="2 3" id="KW-0040">ANK repeat</keyword>
<accession>A0A8H3IE98</accession>
<proteinExistence type="predicted"/>
<evidence type="ECO:0000256" key="2">
    <source>
        <dbReference type="ARBA" id="ARBA00023043"/>
    </source>
</evidence>
<name>A0A8H3IE98_9LECA</name>
<dbReference type="PANTHER" id="PTHR24198:SF165">
    <property type="entry name" value="ANKYRIN REPEAT-CONTAINING PROTEIN-RELATED"/>
    <property type="match status" value="1"/>
</dbReference>
<organism evidence="4 5">
    <name type="scientific">Alectoria fallacina</name>
    <dbReference type="NCBI Taxonomy" id="1903189"/>
    <lineage>
        <taxon>Eukaryota</taxon>
        <taxon>Fungi</taxon>
        <taxon>Dikarya</taxon>
        <taxon>Ascomycota</taxon>
        <taxon>Pezizomycotina</taxon>
        <taxon>Lecanoromycetes</taxon>
        <taxon>OSLEUM clade</taxon>
        <taxon>Lecanoromycetidae</taxon>
        <taxon>Lecanorales</taxon>
        <taxon>Lecanorineae</taxon>
        <taxon>Parmeliaceae</taxon>
        <taxon>Alectoria</taxon>
    </lineage>
</organism>
<dbReference type="AlphaFoldDB" id="A0A8H3IE98"/>
<comment type="caution">
    <text evidence="4">The sequence shown here is derived from an EMBL/GenBank/DDBJ whole genome shotgun (WGS) entry which is preliminary data.</text>
</comment>
<keyword evidence="1" id="KW-0677">Repeat</keyword>
<evidence type="ECO:0000256" key="3">
    <source>
        <dbReference type="PROSITE-ProRule" id="PRU00023"/>
    </source>
</evidence>
<evidence type="ECO:0000313" key="4">
    <source>
        <dbReference type="EMBL" id="CAF9924862.1"/>
    </source>
</evidence>
<dbReference type="Pfam" id="PF12796">
    <property type="entry name" value="Ank_2"/>
    <property type="match status" value="1"/>
</dbReference>
<dbReference type="PROSITE" id="PS50088">
    <property type="entry name" value="ANK_REPEAT"/>
    <property type="match status" value="1"/>
</dbReference>
<protein>
    <submittedName>
        <fullName evidence="4">Uncharacterized protein</fullName>
    </submittedName>
</protein>
<dbReference type="SUPFAM" id="SSF48403">
    <property type="entry name" value="Ankyrin repeat"/>
    <property type="match status" value="1"/>
</dbReference>
<evidence type="ECO:0000256" key="1">
    <source>
        <dbReference type="ARBA" id="ARBA00022737"/>
    </source>
</evidence>
<dbReference type="EMBL" id="CAJPDR010000196">
    <property type="protein sequence ID" value="CAF9924862.1"/>
    <property type="molecule type" value="Genomic_DNA"/>
</dbReference>
<gene>
    <name evidence="4" type="ORF">ALECFALPRED_002850</name>
</gene>
<dbReference type="OrthoDB" id="341259at2759"/>
<evidence type="ECO:0000313" key="5">
    <source>
        <dbReference type="Proteomes" id="UP000664203"/>
    </source>
</evidence>